<dbReference type="STRING" id="1294262.GCA_001316085_01792"/>
<evidence type="ECO:0000313" key="3">
    <source>
        <dbReference type="Proteomes" id="UP000322983"/>
    </source>
</evidence>
<dbReference type="RefSeq" id="WP_149528315.1">
    <property type="nucleotide sequence ID" value="NZ_AP018929.1"/>
</dbReference>
<dbReference type="AlphaFoldDB" id="A0A510DT50"/>
<gene>
    <name evidence="2" type="ORF">IC006_0618</name>
</gene>
<accession>A0A510DT50</accession>
<reference evidence="2 3" key="1">
    <citation type="journal article" date="2020" name="Int. J. Syst. Evol. Microbiol.">
        <title>Sulfuracidifex tepidarius gen. nov., sp. nov. and transfer of Sulfolobus metallicus Huber and Stetter 1992 to the genus Sulfuracidifex as Sulfuracidifex metallicus comb. nov.</title>
        <authorList>
            <person name="Itoh T."/>
            <person name="Miura T."/>
            <person name="Sakai H.D."/>
            <person name="Kato S."/>
            <person name="Ohkuma M."/>
            <person name="Takashina T."/>
        </authorList>
    </citation>
    <scope>NUCLEOTIDE SEQUENCE [LARGE SCALE GENOMIC DNA]</scope>
    <source>
        <strain evidence="2 3">IC-006</strain>
    </source>
</reference>
<name>A0A510DT50_9CREN</name>
<protein>
    <submittedName>
        <fullName evidence="2">Thermopsin</fullName>
    </submittedName>
</protein>
<keyword evidence="3" id="KW-1185">Reference proteome</keyword>
<organism evidence="2 3">
    <name type="scientific">Sulfuracidifex tepidarius</name>
    <dbReference type="NCBI Taxonomy" id="1294262"/>
    <lineage>
        <taxon>Archaea</taxon>
        <taxon>Thermoproteota</taxon>
        <taxon>Thermoprotei</taxon>
        <taxon>Sulfolobales</taxon>
        <taxon>Sulfolobaceae</taxon>
        <taxon>Sulfuracidifex</taxon>
    </lineage>
</organism>
<evidence type="ECO:0000313" key="2">
    <source>
        <dbReference type="EMBL" id="BBG23334.1"/>
    </source>
</evidence>
<feature type="transmembrane region" description="Helical" evidence="1">
    <location>
        <begin position="437"/>
        <end position="458"/>
    </location>
</feature>
<proteinExistence type="predicted"/>
<dbReference type="OrthoDB" id="34640at2157"/>
<keyword evidence="1" id="KW-0812">Transmembrane</keyword>
<dbReference type="Proteomes" id="UP000322983">
    <property type="component" value="Chromosome"/>
</dbReference>
<dbReference type="Pfam" id="PF05317">
    <property type="entry name" value="Thermopsin"/>
    <property type="match status" value="1"/>
</dbReference>
<dbReference type="GeneID" id="41714451"/>
<keyword evidence="1" id="KW-1133">Transmembrane helix</keyword>
<evidence type="ECO:0000256" key="1">
    <source>
        <dbReference type="SAM" id="Phobius"/>
    </source>
</evidence>
<sequence length="491" mass="55513">MNWIRIALLLFLSLSPIQAYLASSYSSVTTGDSTLTHDYYLYCNVTVYNGQSVYVQLKASAPVTLMVMNQHQFEEFSQGDKYSSLYREVTQSLDSDFEVLGGEYYVVVYNNVVSVTVSVHLSAHALPIEPLVYHSSLPAPIGLGFYGIVNESGRITGFVTPYQEAIGYATVYSILAYNATPPKGVNPWGSSLQMNAVLQVNTTRGTYVYWLQNVVEFVTDKDAYCIEDNVWNYSSGKSTLTNTSVTGEGYVYFLESRDEYYYASPDIPANYSLPFSVVLYTKLVSITPESINVSFGYNLGSGVVWYDNVTIHQTDTISALLLVNPFNATPSGDPYDLDLVFVGEGNYEYTYFEQMNASLGLQMVLLNGKVVTPSPLYTFGMTGEEADNLRVIDVDGRAFVIPGNNTFWNQVNVKELPELYFRQGGNNPSVSNILSTYGYTLGYLVFFLVVFLIVLSALRRLIRRRRRRKFTTRRFDYRRRGRRFDNRRRNI</sequence>
<keyword evidence="1" id="KW-0472">Membrane</keyword>
<dbReference type="KEGG" id="step:IC006_0618"/>
<dbReference type="InterPro" id="IPR007981">
    <property type="entry name" value="Peptidase_A5"/>
</dbReference>
<dbReference type="EMBL" id="AP018929">
    <property type="protein sequence ID" value="BBG23334.1"/>
    <property type="molecule type" value="Genomic_DNA"/>
</dbReference>